<accession>A0AAW9KYF2</accession>
<evidence type="ECO:0000313" key="2">
    <source>
        <dbReference type="EMBL" id="MEA1305657.1"/>
    </source>
</evidence>
<proteinExistence type="predicted"/>
<feature type="region of interest" description="Disordered" evidence="1">
    <location>
        <begin position="277"/>
        <end position="307"/>
    </location>
</feature>
<organism evidence="2 3">
    <name type="scientific">Actinomyces oris</name>
    <dbReference type="NCBI Taxonomy" id="544580"/>
    <lineage>
        <taxon>Bacteria</taxon>
        <taxon>Bacillati</taxon>
        <taxon>Actinomycetota</taxon>
        <taxon>Actinomycetes</taxon>
        <taxon>Actinomycetales</taxon>
        <taxon>Actinomycetaceae</taxon>
        <taxon>Actinomyces</taxon>
    </lineage>
</organism>
<sequence>MTPTMAPGLRATVSAVCRAEDLTAAIKAVTPHTGKEKDGGGVERVRVVADVERMRLALVATNRQRAAVALVPLLEVDDPTELDAETDTTEGLDFTVPALKVITQVFKSTGTERLRLDITAQTLQATDVDGLLEGRTIRIHAQGEYFDESGLDRVDGAATVLRVCAEPVAQAASFLIPEDQLAAWKATATALGGLPLVATTAGHLLVASGALESLMGLTVLATGAAYGTTEASLGVPACDGPAVEALMDLLLDGTPPGGEPAREAEHALVTEIQRWIRTQTNPTSTTETSGNTEGAEGAEGPFGGDAA</sequence>
<dbReference type="Proteomes" id="UP001289581">
    <property type="component" value="Unassembled WGS sequence"/>
</dbReference>
<dbReference type="RefSeq" id="WP_143225839.1">
    <property type="nucleotide sequence ID" value="NZ_JAXBCZ010000002.1"/>
</dbReference>
<protein>
    <submittedName>
        <fullName evidence="2">Uncharacterized protein</fullName>
    </submittedName>
</protein>
<dbReference type="AlphaFoldDB" id="A0AAW9KYF2"/>
<comment type="caution">
    <text evidence="2">The sequence shown here is derived from an EMBL/GenBank/DDBJ whole genome shotgun (WGS) entry which is preliminary data.</text>
</comment>
<reference evidence="2 3" key="1">
    <citation type="submission" date="2023-06" db="EMBL/GenBank/DDBJ databases">
        <title>Actinomyces orist ORNL 0101 HMT-893 genome.</title>
        <authorList>
            <person name="Johnston C.D."/>
            <person name="Chen T."/>
            <person name="Dewhirst F.E."/>
        </authorList>
    </citation>
    <scope>NUCLEOTIDE SEQUENCE [LARGE SCALE GENOMIC DNA]</scope>
    <source>
        <strain evidence="2 3">ORNL 0101</strain>
    </source>
</reference>
<dbReference type="EMBL" id="JAXBCZ010000002">
    <property type="protein sequence ID" value="MEA1305657.1"/>
    <property type="molecule type" value="Genomic_DNA"/>
</dbReference>
<gene>
    <name evidence="2" type="ORF">QU665_11375</name>
</gene>
<keyword evidence="3" id="KW-1185">Reference proteome</keyword>
<evidence type="ECO:0000313" key="3">
    <source>
        <dbReference type="Proteomes" id="UP001289581"/>
    </source>
</evidence>
<feature type="compositionally biased region" description="Low complexity" evidence="1">
    <location>
        <begin position="280"/>
        <end position="299"/>
    </location>
</feature>
<name>A0AAW9KYF2_9ACTO</name>
<evidence type="ECO:0000256" key="1">
    <source>
        <dbReference type="SAM" id="MobiDB-lite"/>
    </source>
</evidence>